<dbReference type="InterPro" id="IPR049718">
    <property type="entry name" value="AKO59007-like"/>
</dbReference>
<dbReference type="NCBIfam" id="NF033394">
    <property type="entry name" value="capsid_maj_Podo"/>
    <property type="match status" value="1"/>
</dbReference>
<proteinExistence type="predicted"/>
<gene>
    <name evidence="1" type="ORF">MM415A01897_0001</name>
</gene>
<dbReference type="EMBL" id="MT142128">
    <property type="protein sequence ID" value="QJA74900.1"/>
    <property type="molecule type" value="Genomic_DNA"/>
</dbReference>
<sequence>MAENSFTYNLDEILSSTLLAYRTKSGKFYDNIFKANPTFYALHEKGRRDTIDGGERITVPLQYAKNSTVTRYHRYSPINITPQDNETSAYYQWKQMGDSIVIDGLSLRQNSGKHQLINLLKHKTTDAEMSLAEEINADLWRCTPLTNGILSIPSIVVPKPSSVDGSTPGNIDGTSKSYWRNQTSGQMTSAITTWKIMKIKMNNMYNTCSKGAAKNGCGGFPDLIITNQESFEYYDNYMDEKSRYISPMGQKAVSVGFQNFTFKNADMFWDEHVPDAYGSADDGTGYDWDNSSATYGSMYFLNSQFLYYYVDKVVDLQITPFEKGTSHGQDARVALILHMHQLACSNRSKHGIIYGISKSLTS</sequence>
<accession>A0A6M3JXX7</accession>
<reference evidence="1" key="1">
    <citation type="submission" date="2020-03" db="EMBL/GenBank/DDBJ databases">
        <title>The deep terrestrial virosphere.</title>
        <authorList>
            <person name="Holmfeldt K."/>
            <person name="Nilsson E."/>
            <person name="Simone D."/>
            <person name="Lopez-Fernandez M."/>
            <person name="Wu X."/>
            <person name="de Brujin I."/>
            <person name="Lundin D."/>
            <person name="Andersson A."/>
            <person name="Bertilsson S."/>
            <person name="Dopson M."/>
        </authorList>
    </citation>
    <scope>NUCLEOTIDE SEQUENCE</scope>
    <source>
        <strain evidence="1">MM415A01897</strain>
    </source>
</reference>
<dbReference type="AlphaFoldDB" id="A0A6M3JXX7"/>
<name>A0A6M3JXX7_9ZZZZ</name>
<protein>
    <submittedName>
        <fullName evidence="1">Putative capsid protein</fullName>
    </submittedName>
</protein>
<organism evidence="1">
    <name type="scientific">viral metagenome</name>
    <dbReference type="NCBI Taxonomy" id="1070528"/>
    <lineage>
        <taxon>unclassified sequences</taxon>
        <taxon>metagenomes</taxon>
        <taxon>organismal metagenomes</taxon>
    </lineage>
</organism>
<evidence type="ECO:0000313" key="1">
    <source>
        <dbReference type="EMBL" id="QJA74900.1"/>
    </source>
</evidence>